<dbReference type="Proteomes" id="UP000197157">
    <property type="component" value="Plasmid unnamed1"/>
</dbReference>
<proteinExistence type="predicted"/>
<name>A0A241PXS7_SALET</name>
<evidence type="ECO:0000313" key="2">
    <source>
        <dbReference type="Proteomes" id="UP000197157"/>
    </source>
</evidence>
<evidence type="ECO:0000313" key="1">
    <source>
        <dbReference type="EMBL" id="ASG19276.1"/>
    </source>
</evidence>
<dbReference type="EMBL" id="CP022118">
    <property type="protein sequence ID" value="ASG19276.1"/>
    <property type="molecule type" value="Genomic_DNA"/>
</dbReference>
<geneLocation type="plasmid" evidence="1">
    <name>unnamed1</name>
</geneLocation>
<organism evidence="1 2">
    <name type="scientific">Salmonella enterica subsp. enterica serovar Macclesfield str. S-1643</name>
    <dbReference type="NCBI Taxonomy" id="1242107"/>
    <lineage>
        <taxon>Bacteria</taxon>
        <taxon>Pseudomonadati</taxon>
        <taxon>Pseudomonadota</taxon>
        <taxon>Gammaproteobacteria</taxon>
        <taxon>Enterobacterales</taxon>
        <taxon>Enterobacteriaceae</taxon>
        <taxon>Salmonella</taxon>
    </lineage>
</organism>
<sequence length="70" mass="8245">MRYNYIHIEQKPCLNIYQFSSEVYVITINIKAPQNKKLRFLKRLNTLTENLLFGRMIIKIAAINIAMANT</sequence>
<reference evidence="1 2" key="1">
    <citation type="submission" date="2017-06" db="EMBL/GenBank/DDBJ databases">
        <title>Salmonella reference genomes for public health.</title>
        <authorList>
            <person name="Robertson J."/>
            <person name="Yoshida C."/>
            <person name="Gurnik S."/>
            <person name="Nash J."/>
        </authorList>
    </citation>
    <scope>NUCLEOTIDE SEQUENCE [LARGE SCALE GENOMIC DNA]</scope>
    <source>
        <strain evidence="1 2">S-1643</strain>
        <plasmid evidence="2">Plasmid unnamed1</plasmid>
    </source>
</reference>
<keyword evidence="1" id="KW-0614">Plasmid</keyword>
<protein>
    <submittedName>
        <fullName evidence="1">Uncharacterized protein</fullName>
    </submittedName>
</protein>
<gene>
    <name evidence="1" type="ORF">LFZ25_26345</name>
</gene>
<accession>A0A241PXS7</accession>
<dbReference type="AlphaFoldDB" id="A0A241PXS7"/>